<dbReference type="SUPFAM" id="SSF81383">
    <property type="entry name" value="F-box domain"/>
    <property type="match status" value="1"/>
</dbReference>
<dbReference type="AlphaFoldDB" id="A0ABC9FRI3"/>
<evidence type="ECO:0000259" key="1">
    <source>
        <dbReference type="PROSITE" id="PS50181"/>
    </source>
</evidence>
<feature type="domain" description="F-box" evidence="1">
    <location>
        <begin position="1"/>
        <end position="45"/>
    </location>
</feature>
<dbReference type="Gene3D" id="1.20.1280.50">
    <property type="match status" value="1"/>
</dbReference>
<evidence type="ECO:0000313" key="2">
    <source>
        <dbReference type="EMBL" id="CAL5080906.1"/>
    </source>
</evidence>
<dbReference type="Proteomes" id="UP001497457">
    <property type="component" value="Chromosome 7b"/>
</dbReference>
<dbReference type="Pfam" id="PF12937">
    <property type="entry name" value="F-box-like"/>
    <property type="match status" value="1"/>
</dbReference>
<evidence type="ECO:0000313" key="3">
    <source>
        <dbReference type="Proteomes" id="UP001497457"/>
    </source>
</evidence>
<gene>
    <name evidence="2" type="ORF">URODEC1_LOCUS108324</name>
</gene>
<protein>
    <recommendedName>
        <fullName evidence="1">F-box domain-containing protein</fullName>
    </recommendedName>
</protein>
<dbReference type="PROSITE" id="PS50181">
    <property type="entry name" value="FBOX"/>
    <property type="match status" value="1"/>
</dbReference>
<dbReference type="EMBL" id="OZ075117">
    <property type="protein sequence ID" value="CAL5080906.1"/>
    <property type="molecule type" value="Genomic_DNA"/>
</dbReference>
<keyword evidence="3" id="KW-1185">Reference proteome</keyword>
<reference evidence="2" key="1">
    <citation type="submission" date="2024-10" db="EMBL/GenBank/DDBJ databases">
        <authorList>
            <person name="Ryan C."/>
        </authorList>
    </citation>
    <scope>NUCLEOTIDE SEQUENCE [LARGE SCALE GENOMIC DNA]</scope>
</reference>
<dbReference type="SMART" id="SM00256">
    <property type="entry name" value="FBOX"/>
    <property type="match status" value="1"/>
</dbReference>
<sequence length="369" mass="41109">MDTIPDDTLELILLHLDSQVSLLRAASTCKRWRRVVAGDAFLHRFGSLHKLPTVAGTYNSSFLRVRPRFVEPSPRNTDVDSVHFSLDFLPDNGITLTRWRINDSHRTLLLLEREHCNKGIRDFIVCEPLTRRHQIIPPPAMASPSYIRGQTFLLGGGSDGMSNFRVLCLVHAGGRSHAFVFCTGASCWRAVNISNHERRYEFIGFASGSIYWHGGDRTVLATDQATAQFSSFLLPHVEGWYPFDAISMLKITVAVGSDGQTRIVLGAGTATLKVLVQAAGGEWALEKSIQLTAAMLDPPLLERRWYFVHGVRGVQSTGTVHIRIHTAGGRRKFSIDLETMEVERLPDMDGAYPTKLPWPPSLHAGNYHA</sequence>
<dbReference type="InterPro" id="IPR001810">
    <property type="entry name" value="F-box_dom"/>
</dbReference>
<organism evidence="2 3">
    <name type="scientific">Urochloa decumbens</name>
    <dbReference type="NCBI Taxonomy" id="240449"/>
    <lineage>
        <taxon>Eukaryota</taxon>
        <taxon>Viridiplantae</taxon>
        <taxon>Streptophyta</taxon>
        <taxon>Embryophyta</taxon>
        <taxon>Tracheophyta</taxon>
        <taxon>Spermatophyta</taxon>
        <taxon>Magnoliopsida</taxon>
        <taxon>Liliopsida</taxon>
        <taxon>Poales</taxon>
        <taxon>Poaceae</taxon>
        <taxon>PACMAD clade</taxon>
        <taxon>Panicoideae</taxon>
        <taxon>Panicodae</taxon>
        <taxon>Paniceae</taxon>
        <taxon>Melinidinae</taxon>
        <taxon>Urochloa</taxon>
    </lineage>
</organism>
<dbReference type="PANTHER" id="PTHR33207">
    <property type="entry name" value="F-BOX DOMAIN CONTAINING PROTEIN-RELATED"/>
    <property type="match status" value="1"/>
</dbReference>
<dbReference type="CDD" id="cd09917">
    <property type="entry name" value="F-box_SF"/>
    <property type="match status" value="1"/>
</dbReference>
<name>A0ABC9FRI3_9POAL</name>
<accession>A0ABC9FRI3</accession>
<dbReference type="InterPro" id="IPR036047">
    <property type="entry name" value="F-box-like_dom_sf"/>
</dbReference>
<proteinExistence type="predicted"/>